<dbReference type="EMBL" id="CBIN010000092">
    <property type="protein sequence ID" value="CDE22517.1"/>
    <property type="molecule type" value="Genomic_DNA"/>
</dbReference>
<name>R7G946_9FIRM</name>
<accession>R7G946</accession>
<gene>
    <name evidence="1" type="ORF">BN631_01030</name>
</gene>
<reference evidence="1" key="1">
    <citation type="submission" date="2012-11" db="EMBL/GenBank/DDBJ databases">
        <title>Dependencies among metagenomic species, viruses, plasmids and units of genetic variation.</title>
        <authorList>
            <person name="Nielsen H.B."/>
            <person name="Almeida M."/>
            <person name="Juncker A.S."/>
            <person name="Rasmussen S."/>
            <person name="Li J."/>
            <person name="Sunagawa S."/>
            <person name="Plichta D."/>
            <person name="Gautier L."/>
            <person name="Le Chatelier E."/>
            <person name="Peletier E."/>
            <person name="Bonde I."/>
            <person name="Nielsen T."/>
            <person name="Manichanh C."/>
            <person name="Arumugam M."/>
            <person name="Batto J."/>
            <person name="Santos M.B.Q.D."/>
            <person name="Blom N."/>
            <person name="Borruel N."/>
            <person name="Burgdorf K.S."/>
            <person name="Boumezbeur F."/>
            <person name="Casellas F."/>
            <person name="Dore J."/>
            <person name="Guarner F."/>
            <person name="Hansen T."/>
            <person name="Hildebrand F."/>
            <person name="Kaas R.S."/>
            <person name="Kennedy S."/>
            <person name="Kristiansen K."/>
            <person name="Kultima J.R."/>
            <person name="Leonard P."/>
            <person name="Levenez F."/>
            <person name="Lund O."/>
            <person name="Moumen B."/>
            <person name="Le Paslier D."/>
            <person name="Pons N."/>
            <person name="Pedersen O."/>
            <person name="Prifti E."/>
            <person name="Qin J."/>
            <person name="Raes J."/>
            <person name="Tap J."/>
            <person name="Tims S."/>
            <person name="Ussery D.W."/>
            <person name="Yamada T."/>
            <person name="MetaHit consortium"/>
            <person name="Renault P."/>
            <person name="Sicheritz-Ponten T."/>
            <person name="Bork P."/>
            <person name="Wang J."/>
            <person name="Brunak S."/>
            <person name="Ehrlich S.D."/>
        </authorList>
    </citation>
    <scope>NUCLEOTIDE SEQUENCE [LARGE SCALE GENOMIC DNA]</scope>
</reference>
<protein>
    <submittedName>
        <fullName evidence="1">Uncharacterized protein</fullName>
    </submittedName>
</protein>
<sequence length="31" mass="3768">MCFFYAFMLKDIKMICIFDYIHFSVQPESAK</sequence>
<proteinExistence type="predicted"/>
<evidence type="ECO:0000313" key="2">
    <source>
        <dbReference type="Proteomes" id="UP000018093"/>
    </source>
</evidence>
<dbReference type="AlphaFoldDB" id="R7G946"/>
<organism evidence="1 2">
    <name type="scientific">Amedibacillus dolichus CAG:375</name>
    <dbReference type="NCBI Taxonomy" id="1263076"/>
    <lineage>
        <taxon>Bacteria</taxon>
        <taxon>Bacillati</taxon>
        <taxon>Bacillota</taxon>
        <taxon>Erysipelotrichia</taxon>
        <taxon>Erysipelotrichales</taxon>
        <taxon>Erysipelotrichaceae</taxon>
        <taxon>Amedibacillus</taxon>
    </lineage>
</organism>
<evidence type="ECO:0000313" key="1">
    <source>
        <dbReference type="EMBL" id="CDE22517.1"/>
    </source>
</evidence>
<dbReference type="Proteomes" id="UP000018093">
    <property type="component" value="Unassembled WGS sequence"/>
</dbReference>
<comment type="caution">
    <text evidence="1">The sequence shown here is derived from an EMBL/GenBank/DDBJ whole genome shotgun (WGS) entry which is preliminary data.</text>
</comment>